<evidence type="ECO:0000313" key="2">
    <source>
        <dbReference type="EMBL" id="CAJ0954632.1"/>
    </source>
</evidence>
<feature type="domain" description="Helix-turn-helix" evidence="1">
    <location>
        <begin position="155"/>
        <end position="206"/>
    </location>
</feature>
<gene>
    <name evidence="2" type="ORF">RIMI_LOCUS14784480</name>
</gene>
<keyword evidence="3" id="KW-1185">Reference proteome</keyword>
<name>A0ABN9M0D3_9NEOB</name>
<dbReference type="PANTHER" id="PTHR21301:SF12">
    <property type="match status" value="1"/>
</dbReference>
<accession>A0ABN9M0D3</accession>
<organism evidence="2 3">
    <name type="scientific">Ranitomeya imitator</name>
    <name type="common">mimic poison frog</name>
    <dbReference type="NCBI Taxonomy" id="111125"/>
    <lineage>
        <taxon>Eukaryota</taxon>
        <taxon>Metazoa</taxon>
        <taxon>Chordata</taxon>
        <taxon>Craniata</taxon>
        <taxon>Vertebrata</taxon>
        <taxon>Euteleostomi</taxon>
        <taxon>Amphibia</taxon>
        <taxon>Batrachia</taxon>
        <taxon>Anura</taxon>
        <taxon>Neobatrachia</taxon>
        <taxon>Hyloidea</taxon>
        <taxon>Dendrobatidae</taxon>
        <taxon>Dendrobatinae</taxon>
        <taxon>Ranitomeya</taxon>
    </lineage>
</organism>
<dbReference type="Pfam" id="PF26215">
    <property type="entry name" value="HTH_animal"/>
    <property type="match status" value="1"/>
</dbReference>
<sequence>MTCVHQCLSKANLHQDALGLILQLLRVVLTWNYFMFEDKYCLQIRGTAMGSYVAPPYAICYMAVLEQEVVYTDPIYERHCLRWRRCIDDVFCIWTGLQDTLDTFFNNLNSAWPGLQFTITRSRHNVSFLDMMVDKDNAGTLRTDLYTKPTGRNSLLHFSSQHPPTTKKLIPKSQFKRVNRIVSDATQRQHHFKQMHLKFSEQGYSSASAAPQGPGRCSNVIFLLGRVKLRLEAKKDNCIQQSASVISLQNAKVFQAICSIAWKTD</sequence>
<protein>
    <recommendedName>
        <fullName evidence="1">Helix-turn-helix domain-containing protein</fullName>
    </recommendedName>
</protein>
<dbReference type="InterPro" id="IPR058912">
    <property type="entry name" value="HTH_animal"/>
</dbReference>
<evidence type="ECO:0000313" key="3">
    <source>
        <dbReference type="Proteomes" id="UP001176940"/>
    </source>
</evidence>
<dbReference type="PANTHER" id="PTHR21301">
    <property type="entry name" value="REVERSE TRANSCRIPTASE"/>
    <property type="match status" value="1"/>
</dbReference>
<comment type="caution">
    <text evidence="2">The sequence shown here is derived from an EMBL/GenBank/DDBJ whole genome shotgun (WGS) entry which is preliminary data.</text>
</comment>
<proteinExistence type="predicted"/>
<dbReference type="Proteomes" id="UP001176940">
    <property type="component" value="Unassembled WGS sequence"/>
</dbReference>
<reference evidence="2" key="1">
    <citation type="submission" date="2023-07" db="EMBL/GenBank/DDBJ databases">
        <authorList>
            <person name="Stuckert A."/>
        </authorList>
    </citation>
    <scope>NUCLEOTIDE SEQUENCE</scope>
</reference>
<evidence type="ECO:0000259" key="1">
    <source>
        <dbReference type="Pfam" id="PF26215"/>
    </source>
</evidence>
<dbReference type="EMBL" id="CAUEEQ010038704">
    <property type="protein sequence ID" value="CAJ0954632.1"/>
    <property type="molecule type" value="Genomic_DNA"/>
</dbReference>